<comment type="caution">
    <text evidence="2">The sequence shown here is derived from an EMBL/GenBank/DDBJ whole genome shotgun (WGS) entry which is preliminary data.</text>
</comment>
<reference evidence="1" key="2">
    <citation type="submission" date="2018-12" db="EMBL/GenBank/DDBJ databases">
        <authorList>
            <consortium name="PulseNet: The National Subtyping Network for Foodborne Disease Surveillance"/>
            <person name="Tarr C.L."/>
            <person name="Trees E."/>
            <person name="Katz L.S."/>
            <person name="Carleton-Romer H.A."/>
            <person name="Stroika S."/>
            <person name="Kucerova Z."/>
            <person name="Roache K.F."/>
            <person name="Sabol A.L."/>
            <person name="Besser J."/>
            <person name="Gerner-Smidt P."/>
        </authorList>
    </citation>
    <scope>NUCLEOTIDE SEQUENCE</scope>
    <source>
        <strain evidence="3">PNUSAS024340</strain>
        <strain evidence="1">PNUSAS062423</strain>
    </source>
</reference>
<evidence type="ECO:0000313" key="3">
    <source>
        <dbReference type="EMBL" id="EBT8568544.1"/>
    </source>
</evidence>
<evidence type="ECO:0000313" key="2">
    <source>
        <dbReference type="EMBL" id="EBP2870290.1"/>
    </source>
</evidence>
<gene>
    <name evidence="3" type="ORF">CQC16_14185</name>
    <name evidence="1" type="ORF">EJU77_05515</name>
    <name evidence="2" type="ORF">SF93_06985</name>
</gene>
<dbReference type="EMBL" id="AACYUB010000009">
    <property type="protein sequence ID" value="EAN6404899.1"/>
    <property type="molecule type" value="Genomic_DNA"/>
</dbReference>
<reference evidence="2" key="1">
    <citation type="submission" date="2018-07" db="EMBL/GenBank/DDBJ databases">
        <authorList>
            <consortium name="GenomeTrakr network: Whole genome sequencing for foodborne pathogen traceback"/>
        </authorList>
    </citation>
    <scope>NUCLEOTIDE SEQUENCE</scope>
    <source>
        <strain evidence="2">FLUFL-635</strain>
    </source>
</reference>
<sequence>MPSNSHEFNQGALHALNEIKLIALALATHVGVMNGQEEAQAIKATLDGIVDPLITKYRKAEGQQ</sequence>
<proteinExistence type="predicted"/>
<protein>
    <submittedName>
        <fullName evidence="2">Uncharacterized protein</fullName>
    </submittedName>
</protein>
<evidence type="ECO:0000313" key="1">
    <source>
        <dbReference type="EMBL" id="EAN6404899.1"/>
    </source>
</evidence>
<dbReference type="EMBL" id="AAGLGJ010000009">
    <property type="protein sequence ID" value="EBP2870290.1"/>
    <property type="molecule type" value="Genomic_DNA"/>
</dbReference>
<dbReference type="AlphaFoldDB" id="A0A624Y330"/>
<dbReference type="EMBL" id="AAHADA010000016">
    <property type="protein sequence ID" value="EBT8568544.1"/>
    <property type="molecule type" value="Genomic_DNA"/>
</dbReference>
<name>A0A624Y330_SALER</name>
<organism evidence="2">
    <name type="scientific">Salmonella enterica</name>
    <name type="common">Salmonella choleraesuis</name>
    <dbReference type="NCBI Taxonomy" id="28901"/>
    <lineage>
        <taxon>Bacteria</taxon>
        <taxon>Pseudomonadati</taxon>
        <taxon>Pseudomonadota</taxon>
        <taxon>Gammaproteobacteria</taxon>
        <taxon>Enterobacterales</taxon>
        <taxon>Enterobacteriaceae</taxon>
        <taxon>Salmonella</taxon>
    </lineage>
</organism>
<accession>A0A624Y330</accession>